<dbReference type="Gene3D" id="1.10.490.10">
    <property type="entry name" value="Globins"/>
    <property type="match status" value="1"/>
</dbReference>
<feature type="domain" description="Globin-sensor" evidence="1">
    <location>
        <begin position="14"/>
        <end position="158"/>
    </location>
</feature>
<evidence type="ECO:0000259" key="1">
    <source>
        <dbReference type="Pfam" id="PF11563"/>
    </source>
</evidence>
<dbReference type="Proteomes" id="UP001499915">
    <property type="component" value="Unassembled WGS sequence"/>
</dbReference>
<reference evidence="2 3" key="1">
    <citation type="journal article" date="2019" name="Int. J. Syst. Evol. Microbiol.">
        <title>The Global Catalogue of Microorganisms (GCM) 10K type strain sequencing project: providing services to taxonomists for standard genome sequencing and annotation.</title>
        <authorList>
            <consortium name="The Broad Institute Genomics Platform"/>
            <consortium name="The Broad Institute Genome Sequencing Center for Infectious Disease"/>
            <person name="Wu L."/>
            <person name="Ma J."/>
        </authorList>
    </citation>
    <scope>NUCLEOTIDE SEQUENCE [LARGE SCALE GENOMIC DNA]</scope>
    <source>
        <strain evidence="2 3">JCM 15134</strain>
    </source>
</reference>
<name>A0ABN1I953_9GAMM</name>
<dbReference type="SUPFAM" id="SSF46458">
    <property type="entry name" value="Globin-like"/>
    <property type="match status" value="1"/>
</dbReference>
<sequence>MSQINFAALCERGKACSGFDAEDEQVLMAEGAKLIPYLSAVTEQFYQDLQQIPAAAPFLEGRIDALKATHKAWLETVFSGPYDEAFAARMHKVGEVHVQVKLPVEFMSSGTLLIKKHLIPILTQVYADDVELLGRMVKAVNGVTGFCLIIMQESYQSSLLAQELDKFMAITGISRALFNNLAAAYKDDKGSAAA</sequence>
<organism evidence="2 3">
    <name type="scientific">Marinobacterium maritimum</name>
    <dbReference type="NCBI Taxonomy" id="500162"/>
    <lineage>
        <taxon>Bacteria</taxon>
        <taxon>Pseudomonadati</taxon>
        <taxon>Pseudomonadota</taxon>
        <taxon>Gammaproteobacteria</taxon>
        <taxon>Oceanospirillales</taxon>
        <taxon>Oceanospirillaceae</taxon>
        <taxon>Marinobacterium</taxon>
    </lineage>
</organism>
<dbReference type="RefSeq" id="WP_343807487.1">
    <property type="nucleotide sequence ID" value="NZ_BAAAET010000004.1"/>
</dbReference>
<keyword evidence="3" id="KW-1185">Reference proteome</keyword>
<protein>
    <recommendedName>
        <fullName evidence="1">Globin-sensor domain-containing protein</fullName>
    </recommendedName>
</protein>
<dbReference type="InterPro" id="IPR044398">
    <property type="entry name" value="Globin-sensor_dom"/>
</dbReference>
<proteinExistence type="predicted"/>
<evidence type="ECO:0000313" key="2">
    <source>
        <dbReference type="EMBL" id="GAA0698661.1"/>
    </source>
</evidence>
<evidence type="ECO:0000313" key="3">
    <source>
        <dbReference type="Proteomes" id="UP001499915"/>
    </source>
</evidence>
<dbReference type="CDD" id="cd01068">
    <property type="entry name" value="globin_sensor"/>
    <property type="match status" value="1"/>
</dbReference>
<comment type="caution">
    <text evidence="2">The sequence shown here is derived from an EMBL/GenBank/DDBJ whole genome shotgun (WGS) entry which is preliminary data.</text>
</comment>
<accession>A0ABN1I953</accession>
<dbReference type="InterPro" id="IPR039379">
    <property type="entry name" value="Protoglobin_sensor_dom"/>
</dbReference>
<dbReference type="EMBL" id="BAAAET010000004">
    <property type="protein sequence ID" value="GAA0698661.1"/>
    <property type="molecule type" value="Genomic_DNA"/>
</dbReference>
<gene>
    <name evidence="2" type="ORF">GCM10009104_29010</name>
</gene>
<dbReference type="InterPro" id="IPR012292">
    <property type="entry name" value="Globin/Proto"/>
</dbReference>
<dbReference type="Pfam" id="PF11563">
    <property type="entry name" value="Protoglobin"/>
    <property type="match status" value="1"/>
</dbReference>
<dbReference type="InterPro" id="IPR009050">
    <property type="entry name" value="Globin-like_sf"/>
</dbReference>